<reference evidence="3" key="1">
    <citation type="submission" date="2016-01" db="EMBL/GenBank/DDBJ databases">
        <authorList>
            <person name="Mitreva M."/>
            <person name="Pepin K.H."/>
            <person name="Mihindukulasuriya K.A."/>
            <person name="Fulton R."/>
            <person name="Fronick C."/>
            <person name="O'Laughlin M."/>
            <person name="Miner T."/>
            <person name="Herter B."/>
            <person name="Rosa B.A."/>
            <person name="Cordes M."/>
            <person name="Tomlinson C."/>
            <person name="Wollam A."/>
            <person name="Palsikar V.B."/>
            <person name="Mardis E.R."/>
            <person name="Wilson R.K."/>
        </authorList>
    </citation>
    <scope>NUCLEOTIDE SEQUENCE [LARGE SCALE GENOMIC DNA]</scope>
    <source>
        <strain evidence="3">KA00683</strain>
    </source>
</reference>
<proteinExistence type="predicted"/>
<keyword evidence="3" id="KW-1185">Reference proteome</keyword>
<gene>
    <name evidence="2" type="ORF">HMPREF3185_01518</name>
</gene>
<organism evidence="2 3">
    <name type="scientific">Porphyromonas somerae</name>
    <dbReference type="NCBI Taxonomy" id="322095"/>
    <lineage>
        <taxon>Bacteria</taxon>
        <taxon>Pseudomonadati</taxon>
        <taxon>Bacteroidota</taxon>
        <taxon>Bacteroidia</taxon>
        <taxon>Bacteroidales</taxon>
        <taxon>Porphyromonadaceae</taxon>
        <taxon>Porphyromonas</taxon>
    </lineage>
</organism>
<sequence>MRMLRIFWMRRIWSKPIRLCKKTVKQIRRCARKLRVLWTRRIWSKLKRLCEQKAEVTRQEPKATSSSFSNPIERAEDDELGFNSKVCELAKELRGLELKERSTCYGIIAPWGYGKTSFLNLLSNELSADGVVVTFNPRSAKSVEHIQEDFFAKLAQELSQHYWGAGLIVSRYAEQIGILNHYSTVRLIADASRLFHSKGSKAAVSNAIEKIGKRLYIVLDDLDRLEGKELLETIKLIDITASFKNTVFLVACDKKYANDVLQAYIGSNPGLGYLDKYIAVEVQLSEYIEEKLNQMMVRYLREQVRDGMLVTLDTVLQSWDHIAPYIITHLGTCRGIKQYFKLFINDFGKVQDFVDPVDFFLLTLLKYKDRGVYDAVKYRIHFGNGEPFFSFASMDRWNNNNLPPLVETGTEAYDSIVKNCCRSLVEQMELVVQSAQWNGAIAILWMLFPNSKMVEELQLPFAFKGGYWRKSNVPYSAIRYRRSFTSYFPDLVDDDRASWHQDVLAIVKCKDVDDVSQILDRRCNNEEDTGAIVRLISDHFKSFSQPNKAWATAVRIIIYIVDSYDNYTLKLLLKSCLRQRRSGSIDMLETGADQQSYKRVLNGVLNDAMEAHPLCVCELLAIVGNPLRQDVVGPYIYTEDEADMFMLKALERYFDKYAGLQLRRCNRILNELLQDEACFKLQEELTLLVITWVQRHPEESAGLLLYVDRETPGILYVRFQWYVSVLEKAGFSLRKWLLAMKNDSEARAVCGVVMAAYSSVVKCRDFNTNRRLEDISYIYEAFVESGLIHPGSEN</sequence>
<evidence type="ECO:0000313" key="2">
    <source>
        <dbReference type="EMBL" id="KXB75214.1"/>
    </source>
</evidence>
<evidence type="ECO:0000313" key="3">
    <source>
        <dbReference type="Proteomes" id="UP000070224"/>
    </source>
</evidence>
<dbReference type="PATRIC" id="fig|322095.3.peg.1495"/>
<name>A0A134B5L5_9PORP</name>
<protein>
    <submittedName>
        <fullName evidence="2">p-loop domain protein, KAP family</fullName>
    </submittedName>
</protein>
<dbReference type="InterPro" id="IPR011646">
    <property type="entry name" value="KAP_P-loop"/>
</dbReference>
<dbReference type="Pfam" id="PF07693">
    <property type="entry name" value="KAP_NTPase"/>
    <property type="match status" value="1"/>
</dbReference>
<dbReference type="SUPFAM" id="SSF52540">
    <property type="entry name" value="P-loop containing nucleoside triphosphate hydrolases"/>
    <property type="match status" value="1"/>
</dbReference>
<evidence type="ECO:0000259" key="1">
    <source>
        <dbReference type="Pfam" id="PF07693"/>
    </source>
</evidence>
<dbReference type="AlphaFoldDB" id="A0A134B5L5"/>
<comment type="caution">
    <text evidence="2">The sequence shown here is derived from an EMBL/GenBank/DDBJ whole genome shotgun (WGS) entry which is preliminary data.</text>
</comment>
<dbReference type="EMBL" id="LSDK01000096">
    <property type="protein sequence ID" value="KXB75214.1"/>
    <property type="molecule type" value="Genomic_DNA"/>
</dbReference>
<dbReference type="Proteomes" id="UP000070224">
    <property type="component" value="Unassembled WGS sequence"/>
</dbReference>
<dbReference type="InterPro" id="IPR027417">
    <property type="entry name" value="P-loop_NTPase"/>
</dbReference>
<feature type="domain" description="KAP NTPase" evidence="1">
    <location>
        <begin position="89"/>
        <end position="308"/>
    </location>
</feature>
<accession>A0A134B5L5</accession>
<dbReference type="Gene3D" id="3.40.50.300">
    <property type="entry name" value="P-loop containing nucleotide triphosphate hydrolases"/>
    <property type="match status" value="1"/>
</dbReference>